<feature type="transmembrane region" description="Helical" evidence="2">
    <location>
        <begin position="226"/>
        <end position="248"/>
    </location>
</feature>
<feature type="transmembrane region" description="Helical" evidence="2">
    <location>
        <begin position="104"/>
        <end position="123"/>
    </location>
</feature>
<keyword evidence="2" id="KW-0472">Membrane</keyword>
<comment type="caution">
    <text evidence="3">The sequence shown here is derived from an EMBL/GenBank/DDBJ whole genome shotgun (WGS) entry which is preliminary data.</text>
</comment>
<feature type="transmembrane region" description="Helical" evidence="2">
    <location>
        <begin position="200"/>
        <end position="219"/>
    </location>
</feature>
<sequence length="298" mass="30439">MAWAMWIGVFFGVLSCVSYAAAAVAQRRLAVRLTGLGEGRLAALLRHPLWWISIVFNAGRAVFQVASVAFAPLTVVQPLGVLTLVIGVPWSARLGGRGVTRREWRGAGLTVIALGLLLAVTVTSGEGGVLDPADTVVLSVGTVALLSATAWIAHRFNSAAWRCYLLSAAAGVAFGVSAATAKTAVLVIPETGMSGLLDPSLPATAVIAVSGLFLAQGAYQGMDLGAPLGITTLVNPVAASVVGVAFMGEAYAGGWIGIAVAVVCGLGAAYGIRLLTVGDTPEPRRPERDSEPETAPAP</sequence>
<organism evidence="3 4">
    <name type="scientific">Nocardiopsis coralli</name>
    <dbReference type="NCBI Taxonomy" id="2772213"/>
    <lineage>
        <taxon>Bacteria</taxon>
        <taxon>Bacillati</taxon>
        <taxon>Actinomycetota</taxon>
        <taxon>Actinomycetes</taxon>
        <taxon>Streptosporangiales</taxon>
        <taxon>Nocardiopsidaceae</taxon>
        <taxon>Nocardiopsis</taxon>
    </lineage>
</organism>
<dbReference type="PANTHER" id="PTHR40761:SF1">
    <property type="entry name" value="CONSERVED INTEGRAL MEMBRANE ALANINE VALINE AND LEUCINE RICH PROTEIN-RELATED"/>
    <property type="match status" value="1"/>
</dbReference>
<feature type="transmembrane region" description="Helical" evidence="2">
    <location>
        <begin position="165"/>
        <end position="188"/>
    </location>
</feature>
<protein>
    <submittedName>
        <fullName evidence="3">DMT family transporter</fullName>
    </submittedName>
</protein>
<proteinExistence type="predicted"/>
<gene>
    <name evidence="3" type="ORF">IDM40_05705</name>
</gene>
<feature type="region of interest" description="Disordered" evidence="1">
    <location>
        <begin position="279"/>
        <end position="298"/>
    </location>
</feature>
<feature type="transmembrane region" description="Helical" evidence="2">
    <location>
        <begin position="135"/>
        <end position="153"/>
    </location>
</feature>
<feature type="transmembrane region" description="Helical" evidence="2">
    <location>
        <begin position="69"/>
        <end position="92"/>
    </location>
</feature>
<dbReference type="EMBL" id="JADBGI010000004">
    <property type="protein sequence ID" value="MBE2998201.1"/>
    <property type="molecule type" value="Genomic_DNA"/>
</dbReference>
<reference evidence="3 4" key="1">
    <citation type="submission" date="2020-09" db="EMBL/GenBank/DDBJ databases">
        <title>Diversity and distribution of actinomycetes associated with coral in the coast of Hainan.</title>
        <authorList>
            <person name="Li F."/>
        </authorList>
    </citation>
    <scope>NUCLEOTIDE SEQUENCE [LARGE SCALE GENOMIC DNA]</scope>
    <source>
        <strain evidence="3 4">HNM0947</strain>
    </source>
</reference>
<evidence type="ECO:0000313" key="3">
    <source>
        <dbReference type="EMBL" id="MBE2998201.1"/>
    </source>
</evidence>
<evidence type="ECO:0000256" key="2">
    <source>
        <dbReference type="SAM" id="Phobius"/>
    </source>
</evidence>
<dbReference type="NCBIfam" id="NF038012">
    <property type="entry name" value="DMT_1"/>
    <property type="match status" value="1"/>
</dbReference>
<feature type="compositionally biased region" description="Basic and acidic residues" evidence="1">
    <location>
        <begin position="281"/>
        <end position="291"/>
    </location>
</feature>
<evidence type="ECO:0000256" key="1">
    <source>
        <dbReference type="SAM" id="MobiDB-lite"/>
    </source>
</evidence>
<dbReference type="Proteomes" id="UP000806528">
    <property type="component" value="Unassembled WGS sequence"/>
</dbReference>
<accession>A0ABR9P2Y8</accession>
<dbReference type="PANTHER" id="PTHR40761">
    <property type="entry name" value="CONSERVED INTEGRAL MEMBRANE ALANINE VALINE AND LEUCINE RICH PROTEIN-RELATED"/>
    <property type="match status" value="1"/>
</dbReference>
<evidence type="ECO:0000313" key="4">
    <source>
        <dbReference type="Proteomes" id="UP000806528"/>
    </source>
</evidence>
<keyword evidence="4" id="KW-1185">Reference proteome</keyword>
<feature type="transmembrane region" description="Helical" evidence="2">
    <location>
        <begin position="254"/>
        <end position="275"/>
    </location>
</feature>
<name>A0ABR9P2Y8_9ACTN</name>
<keyword evidence="2" id="KW-0812">Transmembrane</keyword>
<keyword evidence="2" id="KW-1133">Transmembrane helix</keyword>